<feature type="region of interest" description="Disordered" evidence="1">
    <location>
        <begin position="1"/>
        <end position="45"/>
    </location>
</feature>
<dbReference type="EMBL" id="WHPN01000274">
    <property type="protein sequence ID" value="KAF4408432.1"/>
    <property type="molecule type" value="Genomic_DNA"/>
</dbReference>
<gene>
    <name evidence="3" type="ORF">GCU69_14270</name>
</gene>
<proteinExistence type="predicted"/>
<keyword evidence="4" id="KW-1185">Reference proteome</keyword>
<protein>
    <submittedName>
        <fullName evidence="3">Uncharacterized protein</fullName>
    </submittedName>
</protein>
<keyword evidence="2" id="KW-1133">Transmembrane helix</keyword>
<dbReference type="RefSeq" id="WP_170315848.1">
    <property type="nucleotide sequence ID" value="NZ_WHPN01000274.1"/>
</dbReference>
<comment type="caution">
    <text evidence="3">The sequence shown here is derived from an EMBL/GenBank/DDBJ whole genome shotgun (WGS) entry which is preliminary data.</text>
</comment>
<name>A0ABQ7FHM9_9ACTN</name>
<evidence type="ECO:0000313" key="4">
    <source>
        <dbReference type="Proteomes" id="UP000621266"/>
    </source>
</evidence>
<evidence type="ECO:0000256" key="2">
    <source>
        <dbReference type="SAM" id="Phobius"/>
    </source>
</evidence>
<feature type="compositionally biased region" description="Low complexity" evidence="1">
    <location>
        <begin position="13"/>
        <end position="24"/>
    </location>
</feature>
<keyword evidence="2" id="KW-0812">Transmembrane</keyword>
<feature type="transmembrane region" description="Helical" evidence="2">
    <location>
        <begin position="75"/>
        <end position="96"/>
    </location>
</feature>
<evidence type="ECO:0000313" key="3">
    <source>
        <dbReference type="EMBL" id="KAF4408432.1"/>
    </source>
</evidence>
<organism evidence="3 4">
    <name type="scientific">Streptomyces lycii</name>
    <dbReference type="NCBI Taxonomy" id="2654337"/>
    <lineage>
        <taxon>Bacteria</taxon>
        <taxon>Bacillati</taxon>
        <taxon>Actinomycetota</taxon>
        <taxon>Actinomycetes</taxon>
        <taxon>Kitasatosporales</taxon>
        <taxon>Streptomycetaceae</taxon>
        <taxon>Streptomyces</taxon>
    </lineage>
</organism>
<sequence length="304" mass="31846">MASPSTPPGDPAGPGAATTTPDTGESPDADGPREPGSGRSSEESRRKLRYGTAAVLALAGTGQLLSANLFVTNAWLRMALTVGAVCAAVGVVQLLPKSWHNRMGALTVTFATVAGIVPLFLVEPGEDAPETVDPVALSALVERGPFDQRLPYPLVPEGLAPANSGNASGPAKLTSVQLKLGIDDEVGVFLPGDNGEETFQSFAFLEIYQKEEDAKRRGKKHIKDLSAWHTPLERNPDVGSYCFQGRAAEEATAAYWECAGVRGGVFASVTLTPGDNAHLGMARDTVSALLNYADSMAEKATPSR</sequence>
<feature type="compositionally biased region" description="Pro residues" evidence="1">
    <location>
        <begin position="1"/>
        <end position="11"/>
    </location>
</feature>
<accession>A0ABQ7FHM9</accession>
<evidence type="ECO:0000256" key="1">
    <source>
        <dbReference type="SAM" id="MobiDB-lite"/>
    </source>
</evidence>
<reference evidence="3 4" key="1">
    <citation type="submission" date="2019-10" db="EMBL/GenBank/DDBJ databases">
        <title>Streptomyces tenebrisbrunneis sp.nov., an endogenous actinomycete isolated from of Lycium ruthenicum.</title>
        <authorList>
            <person name="Ma L."/>
        </authorList>
    </citation>
    <scope>NUCLEOTIDE SEQUENCE [LARGE SCALE GENOMIC DNA]</scope>
    <source>
        <strain evidence="3 4">TRM 66187</strain>
    </source>
</reference>
<keyword evidence="2" id="KW-0472">Membrane</keyword>
<dbReference type="Proteomes" id="UP000621266">
    <property type="component" value="Unassembled WGS sequence"/>
</dbReference>
<feature type="transmembrane region" description="Helical" evidence="2">
    <location>
        <begin position="103"/>
        <end position="122"/>
    </location>
</feature>